<dbReference type="InterPro" id="IPR036872">
    <property type="entry name" value="CH_dom_sf"/>
</dbReference>
<sequence length="405" mass="46941">MCFSEMSYLVVFTFSHMKYREYCNRQTIIISLNLRKTILFLNILTPRRKKLEDFQTHLTFCKMGEVVSETVNGVNLASLTTEESLYKLLDATEDFDERKKVRNRLRQLQAELRAQRDEAMKRREQEREEMVLQRKRDAEESKRRMLAMYDNAAKTGVMDVNIYKNKEPSSSPADVIPLAPKRDLVEESIQQRKREADERKQKLLAAYDAAARSRVPGPKTADFDAINNSTSAPVTPVAKKPPVDCTFGSIIPPKPQPNIQKVSPKAKFQQMDAAQNKQVQARPSFRAGGGVTRSASDIKDMLLKWCKSKTREYENVEITNFSTSWNDGMAFCALIHHFYPDAFDFNTLNPKNRRYNFELAFRISEEQADIAPLLDVEDMVLMKKPDWKCVFTYVQSFYRKLHDRD</sequence>
<evidence type="ECO:0000313" key="6">
    <source>
        <dbReference type="EMBL" id="CAL1286175.1"/>
    </source>
</evidence>
<organism evidence="6 7">
    <name type="scientific">Larinioides sclopetarius</name>
    <dbReference type="NCBI Taxonomy" id="280406"/>
    <lineage>
        <taxon>Eukaryota</taxon>
        <taxon>Metazoa</taxon>
        <taxon>Ecdysozoa</taxon>
        <taxon>Arthropoda</taxon>
        <taxon>Chelicerata</taxon>
        <taxon>Arachnida</taxon>
        <taxon>Araneae</taxon>
        <taxon>Araneomorphae</taxon>
        <taxon>Entelegynae</taxon>
        <taxon>Araneoidea</taxon>
        <taxon>Araneidae</taxon>
        <taxon>Larinioides</taxon>
    </lineage>
</organism>
<dbReference type="EMBL" id="CAXIEN010000199">
    <property type="protein sequence ID" value="CAL1286175.1"/>
    <property type="molecule type" value="Genomic_DNA"/>
</dbReference>
<dbReference type="InterPro" id="IPR050540">
    <property type="entry name" value="F-actin_Monoox_Mical"/>
</dbReference>
<evidence type="ECO:0000256" key="4">
    <source>
        <dbReference type="SAM" id="MobiDB-lite"/>
    </source>
</evidence>
<dbReference type="PROSITE" id="PS50021">
    <property type="entry name" value="CH"/>
    <property type="match status" value="1"/>
</dbReference>
<dbReference type="SUPFAM" id="SSF47576">
    <property type="entry name" value="Calponin-homology domain, CH-domain"/>
    <property type="match status" value="1"/>
</dbReference>
<evidence type="ECO:0000313" key="7">
    <source>
        <dbReference type="Proteomes" id="UP001497382"/>
    </source>
</evidence>
<dbReference type="Pfam" id="PF12510">
    <property type="entry name" value="Smoothelin"/>
    <property type="match status" value="1"/>
</dbReference>
<keyword evidence="1" id="KW-0597">Phosphoprotein</keyword>
<accession>A0AAV2AQZ0</accession>
<protein>
    <recommendedName>
        <fullName evidence="5">Calponin-homology (CH) domain-containing protein</fullName>
    </recommendedName>
</protein>
<dbReference type="PANTHER" id="PTHR23167:SF88">
    <property type="entry name" value="CALPONIN-HOMOLOGY (CH) DOMAIN-CONTAINING PROTEIN"/>
    <property type="match status" value="1"/>
</dbReference>
<reference evidence="6 7" key="1">
    <citation type="submission" date="2024-04" db="EMBL/GenBank/DDBJ databases">
        <authorList>
            <person name="Rising A."/>
            <person name="Reimegard J."/>
            <person name="Sonavane S."/>
            <person name="Akerstrom W."/>
            <person name="Nylinder S."/>
            <person name="Hedman E."/>
            <person name="Kallberg Y."/>
        </authorList>
    </citation>
    <scope>NUCLEOTIDE SEQUENCE [LARGE SCALE GENOMIC DNA]</scope>
</reference>
<dbReference type="InterPro" id="IPR022189">
    <property type="entry name" value="SMTN"/>
</dbReference>
<gene>
    <name evidence="6" type="ORF">LARSCL_LOCUS14098</name>
</gene>
<evidence type="ECO:0000256" key="2">
    <source>
        <dbReference type="ARBA" id="ARBA00023054"/>
    </source>
</evidence>
<proteinExistence type="inferred from homology"/>
<feature type="region of interest" description="Disordered" evidence="4">
    <location>
        <begin position="115"/>
        <end position="137"/>
    </location>
</feature>
<comment type="caution">
    <text evidence="6">The sequence shown here is derived from an EMBL/GenBank/DDBJ whole genome shotgun (WGS) entry which is preliminary data.</text>
</comment>
<evidence type="ECO:0000256" key="3">
    <source>
        <dbReference type="ARBA" id="ARBA00061655"/>
    </source>
</evidence>
<keyword evidence="2" id="KW-0175">Coiled coil</keyword>
<dbReference type="Proteomes" id="UP001497382">
    <property type="component" value="Unassembled WGS sequence"/>
</dbReference>
<dbReference type="SMART" id="SM00033">
    <property type="entry name" value="CH"/>
    <property type="match status" value="1"/>
</dbReference>
<dbReference type="FunFam" id="1.10.418.10:FF:000009">
    <property type="entry name" value="smoothelin isoform X2"/>
    <property type="match status" value="1"/>
</dbReference>
<comment type="similarity">
    <text evidence="3">Belongs to the smoothelin family.</text>
</comment>
<dbReference type="PANTHER" id="PTHR23167">
    <property type="entry name" value="CALPONIN HOMOLOGY DOMAIN-CONTAINING PROTEIN DDB_G0272472-RELATED"/>
    <property type="match status" value="1"/>
</dbReference>
<dbReference type="AlphaFoldDB" id="A0AAV2AQZ0"/>
<keyword evidence="7" id="KW-1185">Reference proteome</keyword>
<feature type="domain" description="Calponin-homology (CH)" evidence="5">
    <location>
        <begin position="296"/>
        <end position="402"/>
    </location>
</feature>
<dbReference type="InterPro" id="IPR001715">
    <property type="entry name" value="CH_dom"/>
</dbReference>
<dbReference type="Pfam" id="PF00307">
    <property type="entry name" value="CH"/>
    <property type="match status" value="1"/>
</dbReference>
<dbReference type="CDD" id="cd21200">
    <property type="entry name" value="CH_SMTN-like"/>
    <property type="match status" value="1"/>
</dbReference>
<name>A0AAV2AQZ0_9ARAC</name>
<dbReference type="Gene3D" id="1.10.418.10">
    <property type="entry name" value="Calponin-like domain"/>
    <property type="match status" value="1"/>
</dbReference>
<evidence type="ECO:0000256" key="1">
    <source>
        <dbReference type="ARBA" id="ARBA00022553"/>
    </source>
</evidence>
<evidence type="ECO:0000259" key="5">
    <source>
        <dbReference type="PROSITE" id="PS50021"/>
    </source>
</evidence>